<dbReference type="Pfam" id="PF01936">
    <property type="entry name" value="NYN"/>
    <property type="match status" value="1"/>
</dbReference>
<dbReference type="PROSITE" id="PS51644">
    <property type="entry name" value="HTH_OST"/>
    <property type="match status" value="1"/>
</dbReference>
<evidence type="ECO:0000313" key="3">
    <source>
        <dbReference type="EMBL" id="QVT81410.1"/>
    </source>
</evidence>
<feature type="region of interest" description="Disordered" evidence="1">
    <location>
        <begin position="227"/>
        <end position="340"/>
    </location>
</feature>
<dbReference type="Gene3D" id="3.30.420.610">
    <property type="entry name" value="LOTUS domain-like"/>
    <property type="match status" value="1"/>
</dbReference>
<evidence type="ECO:0000313" key="4">
    <source>
        <dbReference type="Proteomes" id="UP000679307"/>
    </source>
</evidence>
<dbReference type="Gene3D" id="3.40.50.1010">
    <property type="entry name" value="5'-nuclease"/>
    <property type="match status" value="1"/>
</dbReference>
<evidence type="ECO:0000256" key="1">
    <source>
        <dbReference type="SAM" id="MobiDB-lite"/>
    </source>
</evidence>
<proteinExistence type="predicted"/>
<feature type="compositionally biased region" description="Low complexity" evidence="1">
    <location>
        <begin position="304"/>
        <end position="324"/>
    </location>
</feature>
<accession>A0ABX8ENK6</accession>
<dbReference type="PANTHER" id="PTHR35811:SF1">
    <property type="entry name" value="HTH OST-TYPE DOMAIN-CONTAINING PROTEIN"/>
    <property type="match status" value="1"/>
</dbReference>
<dbReference type="CDD" id="cd10146">
    <property type="entry name" value="LabA_like_C"/>
    <property type="match status" value="1"/>
</dbReference>
<dbReference type="EMBL" id="CP075371">
    <property type="protein sequence ID" value="QVT81410.1"/>
    <property type="molecule type" value="Genomic_DNA"/>
</dbReference>
<dbReference type="Proteomes" id="UP000679307">
    <property type="component" value="Chromosome"/>
</dbReference>
<feature type="compositionally biased region" description="Basic residues" evidence="1">
    <location>
        <begin position="290"/>
        <end position="299"/>
    </location>
</feature>
<evidence type="ECO:0000259" key="2">
    <source>
        <dbReference type="PROSITE" id="PS51644"/>
    </source>
</evidence>
<name>A0ABX8ENK6_9ACTN</name>
<dbReference type="InterPro" id="IPR041966">
    <property type="entry name" value="LOTUS-like"/>
</dbReference>
<reference evidence="3 4" key="1">
    <citation type="submission" date="2021-05" db="EMBL/GenBank/DDBJ databases">
        <title>Complete genome of Nocardioides aquaticus KCTC 9944T isolated from meromictic and hypersaline Ekho Lake, Antarctica.</title>
        <authorList>
            <person name="Hwang K."/>
            <person name="Kim K.M."/>
            <person name="Choe H."/>
        </authorList>
    </citation>
    <scope>NUCLEOTIDE SEQUENCE [LARGE SCALE GENOMIC DNA]</scope>
    <source>
        <strain evidence="3 4">KCTC 9944</strain>
    </source>
</reference>
<keyword evidence="4" id="KW-1185">Reference proteome</keyword>
<gene>
    <name evidence="3" type="ORF">ENKNEFLB_03820</name>
</gene>
<dbReference type="RefSeq" id="WP_214056787.1">
    <property type="nucleotide sequence ID" value="NZ_BAAAHS010000011.1"/>
</dbReference>
<dbReference type="Pfam" id="PF12872">
    <property type="entry name" value="OST-HTH"/>
    <property type="match status" value="1"/>
</dbReference>
<dbReference type="InterPro" id="IPR025605">
    <property type="entry name" value="OST-HTH/LOTUS_dom"/>
</dbReference>
<sequence>MSDTPRLAVLIDADNTSHRHAVALLEEVARYGVPTVKRAYGDWTTPRLNGWKDELNRNAISPVQQFAYTTGKNSTDSALIIDAMDLLYTGNLDAFAIVSSDSDFTRLVTRLRESGRTVYGLGRRRTPQSLVAACDKFIYLEVLGHDDEGDTGAETDEADTPGEDVPALPEVGPLLASAVDATSNDDGWAHLGAVGSFLTTRHASFDSRNYGFSKLIALVRAQPGLEVEQSTGSAPMVRVRAEDAPTRTAPARKRSGARKTAAPEPVAEPEVAAPAAEPADVVETPAAPVKKTRSRRAARPAKTAEPAPGASEEPAPEEAPVSAPKVTTRTRGARAVPPSS</sequence>
<protein>
    <recommendedName>
        <fullName evidence="2">HTH OST-type domain-containing protein</fullName>
    </recommendedName>
</protein>
<feature type="compositionally biased region" description="Low complexity" evidence="1">
    <location>
        <begin position="262"/>
        <end position="289"/>
    </location>
</feature>
<dbReference type="InterPro" id="IPR021139">
    <property type="entry name" value="NYN"/>
</dbReference>
<dbReference type="PANTHER" id="PTHR35811">
    <property type="entry name" value="SLR1870 PROTEIN"/>
    <property type="match status" value="1"/>
</dbReference>
<organism evidence="3 4">
    <name type="scientific">Nocardioides aquaticus</name>
    <dbReference type="NCBI Taxonomy" id="160826"/>
    <lineage>
        <taxon>Bacteria</taxon>
        <taxon>Bacillati</taxon>
        <taxon>Actinomycetota</taxon>
        <taxon>Actinomycetes</taxon>
        <taxon>Propionibacteriales</taxon>
        <taxon>Nocardioidaceae</taxon>
        <taxon>Nocardioides</taxon>
    </lineage>
</organism>
<dbReference type="CDD" id="cd11297">
    <property type="entry name" value="PIN_LabA-like_N_1"/>
    <property type="match status" value="1"/>
</dbReference>
<feature type="domain" description="HTH OST-type" evidence="2">
    <location>
        <begin position="167"/>
        <end position="241"/>
    </location>
</feature>